<dbReference type="UniPathway" id="UPA01068">
    <property type="reaction ID" value="UER00304"/>
</dbReference>
<dbReference type="EMBL" id="HBNS01060631">
    <property type="protein sequence ID" value="CAE4667820.1"/>
    <property type="molecule type" value="Transcribed_RNA"/>
</dbReference>
<reference evidence="8" key="1">
    <citation type="submission" date="2021-01" db="EMBL/GenBank/DDBJ databases">
        <authorList>
            <person name="Corre E."/>
            <person name="Pelletier E."/>
            <person name="Niang G."/>
            <person name="Scheremetjew M."/>
            <person name="Finn R."/>
            <person name="Kale V."/>
            <person name="Holt S."/>
            <person name="Cochrane G."/>
            <person name="Meng A."/>
            <person name="Brown T."/>
            <person name="Cohen L."/>
        </authorList>
    </citation>
    <scope>NUCLEOTIDE SEQUENCE</scope>
    <source>
        <strain evidence="8">GSO104</strain>
    </source>
</reference>
<accession>A0A7S4T7I8</accession>
<evidence type="ECO:0000256" key="3">
    <source>
        <dbReference type="ARBA" id="ARBA00005037"/>
    </source>
</evidence>
<keyword evidence="5" id="KW-0285">Flavoprotein</keyword>
<dbReference type="PANTHER" id="PTHR10851">
    <property type="entry name" value="PYRIDOXINE-5-PHOSPHATE OXIDASE"/>
    <property type="match status" value="1"/>
</dbReference>
<evidence type="ECO:0000256" key="7">
    <source>
        <dbReference type="ARBA" id="ARBA00023002"/>
    </source>
</evidence>
<keyword evidence="7" id="KW-0560">Oxidoreductase</keyword>
<proteinExistence type="predicted"/>
<evidence type="ECO:0000256" key="5">
    <source>
        <dbReference type="ARBA" id="ARBA00022630"/>
    </source>
</evidence>
<dbReference type="PANTHER" id="PTHR10851:SF0">
    <property type="entry name" value="PYRIDOXINE-5'-PHOSPHATE OXIDASE"/>
    <property type="match status" value="1"/>
</dbReference>
<organism evidence="8">
    <name type="scientific">Ditylum brightwellii</name>
    <dbReference type="NCBI Taxonomy" id="49249"/>
    <lineage>
        <taxon>Eukaryota</taxon>
        <taxon>Sar</taxon>
        <taxon>Stramenopiles</taxon>
        <taxon>Ochrophyta</taxon>
        <taxon>Bacillariophyta</taxon>
        <taxon>Mediophyceae</taxon>
        <taxon>Lithodesmiophycidae</taxon>
        <taxon>Lithodesmiales</taxon>
        <taxon>Lithodesmiaceae</taxon>
        <taxon>Ditylum</taxon>
    </lineage>
</organism>
<dbReference type="GO" id="GO:0004733">
    <property type="term" value="F:pyridoxamine phosphate oxidase activity"/>
    <property type="evidence" value="ECO:0007669"/>
    <property type="project" value="UniProtKB-EC"/>
</dbReference>
<evidence type="ECO:0000256" key="4">
    <source>
        <dbReference type="ARBA" id="ARBA00012801"/>
    </source>
</evidence>
<dbReference type="GO" id="GO:0008615">
    <property type="term" value="P:pyridoxine biosynthetic process"/>
    <property type="evidence" value="ECO:0007669"/>
    <property type="project" value="InterPro"/>
</dbReference>
<dbReference type="Gene3D" id="2.30.110.10">
    <property type="entry name" value="Electron Transport, Fmn-binding Protein, Chain A"/>
    <property type="match status" value="1"/>
</dbReference>
<name>A0A7S4T7I8_9STRA</name>
<dbReference type="InterPro" id="IPR012349">
    <property type="entry name" value="Split_barrel_FMN-bd"/>
</dbReference>
<dbReference type="EC" id="1.4.3.5" evidence="4"/>
<evidence type="ECO:0000313" key="8">
    <source>
        <dbReference type="EMBL" id="CAE4667820.1"/>
    </source>
</evidence>
<protein>
    <recommendedName>
        <fullName evidence="4">pyridoxal 5'-phosphate synthase</fullName>
        <ecNumber evidence="4">1.4.3.5</ecNumber>
    </recommendedName>
</protein>
<evidence type="ECO:0000256" key="2">
    <source>
        <dbReference type="ARBA" id="ARBA00004738"/>
    </source>
</evidence>
<dbReference type="GO" id="GO:0010181">
    <property type="term" value="F:FMN binding"/>
    <property type="evidence" value="ECO:0007669"/>
    <property type="project" value="InterPro"/>
</dbReference>
<sequence>MSDTALSIYVNQKDIFSHFQKDWTSAKDANDPNAPFCTLATVLQQRTHTNDDSNDISSITIPRTRTVTLREVDAEKGSIVLYINKESPKYAQLQQSTDDVGGSCGGAFEILTFWTSPAMIQYRLSGTSWSTLDQDTMKDRWRFKPKTSQLLDYYYIHHQAQSSVLNSSGGGREGFVKTMTNLTEEFANKDVPFQPVATGLILHVTEIEEWRGSVTNRLHERYLYKRKTTLESCKEKEDSPKWQKQVLVP</sequence>
<dbReference type="SUPFAM" id="SSF50475">
    <property type="entry name" value="FMN-binding split barrel"/>
    <property type="match status" value="1"/>
</dbReference>
<evidence type="ECO:0000256" key="1">
    <source>
        <dbReference type="ARBA" id="ARBA00001917"/>
    </source>
</evidence>
<dbReference type="AlphaFoldDB" id="A0A7S4T7I8"/>
<comment type="pathway">
    <text evidence="2">Cofactor metabolism; pyridoxal 5'-phosphate salvage; pyridoxal 5'-phosphate from pyridoxamine 5'-phosphate: step 1/1.</text>
</comment>
<evidence type="ECO:0000256" key="6">
    <source>
        <dbReference type="ARBA" id="ARBA00022643"/>
    </source>
</evidence>
<gene>
    <name evidence="8" type="ORF">DBRI00130_LOCUS43667</name>
</gene>
<dbReference type="InterPro" id="IPR000659">
    <property type="entry name" value="Pyridox_Oxase"/>
</dbReference>
<comment type="pathway">
    <text evidence="3">Cofactor metabolism; pyridoxal 5'-phosphate salvage; pyridoxal 5'-phosphate from pyridoxine 5'-phosphate: step 1/1.</text>
</comment>
<keyword evidence="6" id="KW-0288">FMN</keyword>
<comment type="cofactor">
    <cofactor evidence="1">
        <name>FMN</name>
        <dbReference type="ChEBI" id="CHEBI:58210"/>
    </cofactor>
</comment>